<feature type="transmembrane region" description="Helical" evidence="1">
    <location>
        <begin position="30"/>
        <end position="49"/>
    </location>
</feature>
<feature type="domain" description="YcxB-like C-terminal" evidence="2">
    <location>
        <begin position="70"/>
        <end position="129"/>
    </location>
</feature>
<evidence type="ECO:0000313" key="3">
    <source>
        <dbReference type="EMBL" id="MBN7812288.1"/>
    </source>
</evidence>
<dbReference type="EMBL" id="JAFKCT010000006">
    <property type="protein sequence ID" value="MBN7812288.1"/>
    <property type="molecule type" value="Genomic_DNA"/>
</dbReference>
<proteinExistence type="predicted"/>
<organism evidence="3 4">
    <name type="scientific">Algoriphagus oliviformis</name>
    <dbReference type="NCBI Taxonomy" id="2811231"/>
    <lineage>
        <taxon>Bacteria</taxon>
        <taxon>Pseudomonadati</taxon>
        <taxon>Bacteroidota</taxon>
        <taxon>Cytophagia</taxon>
        <taxon>Cytophagales</taxon>
        <taxon>Cyclobacteriaceae</taxon>
        <taxon>Algoriphagus</taxon>
    </lineage>
</organism>
<evidence type="ECO:0000313" key="4">
    <source>
        <dbReference type="Proteomes" id="UP000664317"/>
    </source>
</evidence>
<evidence type="ECO:0000259" key="2">
    <source>
        <dbReference type="Pfam" id="PF14317"/>
    </source>
</evidence>
<dbReference type="Pfam" id="PF14317">
    <property type="entry name" value="YcxB"/>
    <property type="match status" value="1"/>
</dbReference>
<keyword evidence="1" id="KW-0472">Membrane</keyword>
<keyword evidence="4" id="KW-1185">Reference proteome</keyword>
<sequence>MKFGLVFGLFMLLCIFIPYAAKIPFWTEFPIIPFAIAFTMTFIPPFLILRSAKKNYESNKMLSGETEYEFTKDFIRTSGESFDSKMYWKKLHEIKLTRSWLLIWQSKEIANAIPRRDVSDSQIALIKELVKDVKELKKSF</sequence>
<name>A0ABS3C588_9BACT</name>
<evidence type="ECO:0000256" key="1">
    <source>
        <dbReference type="SAM" id="Phobius"/>
    </source>
</evidence>
<reference evidence="3 4" key="1">
    <citation type="submission" date="2021-03" db="EMBL/GenBank/DDBJ databases">
        <title>novel species isolated from a fishpond in China.</title>
        <authorList>
            <person name="Lu H."/>
            <person name="Cai Z."/>
        </authorList>
    </citation>
    <scope>NUCLEOTIDE SEQUENCE [LARGE SCALE GENOMIC DNA]</scope>
    <source>
        <strain evidence="3 4">H41</strain>
    </source>
</reference>
<keyword evidence="1" id="KW-0812">Transmembrane</keyword>
<protein>
    <submittedName>
        <fullName evidence="3">YcxB family protein</fullName>
    </submittedName>
</protein>
<gene>
    <name evidence="3" type="ORF">J0A68_15145</name>
</gene>
<dbReference type="InterPro" id="IPR025588">
    <property type="entry name" value="YcxB-like_C"/>
</dbReference>
<dbReference type="RefSeq" id="WP_206579058.1">
    <property type="nucleotide sequence ID" value="NZ_JAFKCT010000006.1"/>
</dbReference>
<keyword evidence="1" id="KW-1133">Transmembrane helix</keyword>
<accession>A0ABS3C588</accession>
<dbReference type="Proteomes" id="UP000664317">
    <property type="component" value="Unassembled WGS sequence"/>
</dbReference>
<comment type="caution">
    <text evidence="3">The sequence shown here is derived from an EMBL/GenBank/DDBJ whole genome shotgun (WGS) entry which is preliminary data.</text>
</comment>